<accession>A0A1B7Z661</accession>
<reference evidence="4" key="1">
    <citation type="submission" date="2016-06" db="EMBL/GenBank/DDBJ databases">
        <authorList>
            <person name="Zhan P."/>
        </authorList>
    </citation>
    <scope>NUCLEOTIDE SEQUENCE [LARGE SCALE GENOMIC DNA]</scope>
    <source>
        <strain evidence="4">T28</strain>
    </source>
</reference>
<dbReference type="AlphaFoldDB" id="A0A1B7Z661"/>
<dbReference type="Proteomes" id="UP000092164">
    <property type="component" value="Unassembled WGS sequence"/>
</dbReference>
<sequence>MGYILKKARLIFWGGLLLLFAIPVYAQKDTLKGVALIDKYLLEDKLKQADSILNEQLYSYTSQNLIDSLYAYPYYVGKIAQLKTNTNEGTQKATNFVNRIVASSTNNTTLYKSYKNVSDFYDALGLNSEAYNASKTALKYALEVKNIKPEEIALMRSNMGYSAYSLNNFSESKQLYVQATKEYESSKTTKPEALADAYNSTATLMWHFNKLDSAQIYYEKAIKTIDKGNSDKYYKLYLISVTKTNIALLEESKGNVSTSISIQKEIINSLDNVIINTNDQTTKERSKRIQSIALSNLGATYSDLGNLVQAYEIEKLAYKKKKEAYEPTDIRIANTILNIAIAELNLKEYDKSINTCNKIIEEIDKSSGDYLVLKANVLNVKAQNYLKKGNINTARDTFLACEKLFANEKPTEYTQEHLDFLITYSQFLANENSTEEAILNAKKGYNYVHKYGGSSNLSILKQIINVGQVYYTLGNYNEAEKWATDGISYINNHITNVNTTLDSLQLEFKKPPVTLLKLKAAYKNESVLSSLKLEQIAAKLNQLTQLLEKQKSTVFNNNDVNAIILEYNQVIDFSKKIQLQLYELTSDEKHLRTMLSLQESGMYYKIRSRLNLRHNFDFNNVPKEVTAKEKTLKNKLENSLTDTDNLNIFFETSETWATFLDSLKTTFPRYYKMRYATIGQSLNNIKNSIPSNTTVVRYLFIEDQLYAYLVTKHKEKLVPLDYSDVENYIVSLGENQSDIKKTGAIINMLYKKLWQPFTKDIHTKNVIIVPDGSLYNLSFDILTSAKIESYKNLATTSLLSQYNISYNYSLYLLDTTTNSKIYENSYVGFAPEFNDEMKDNYKIAITDTTKIDQTYLKLLQQPFNVGLTKSFGAIFDGNYFINENSTEQIFKNNANEHKIIHIGTHAESNNISPELSRLIFAKDISTNSIEDGSLYTYEIYNTSLNSNLAILTACETGKPTYQAGEGMISLAHAFNYAGSESILTSLWKIDERSSAEIIESFYENIRIGKPKDEALRLAKLNYIKNTDGRTLAPEYWAGLVLMGDSAPIKMQNNTTWWIWISVALLLLLIVVILVKSLRTT</sequence>
<dbReference type="PANTHER" id="PTHR10098">
    <property type="entry name" value="RAPSYN-RELATED"/>
    <property type="match status" value="1"/>
</dbReference>
<keyword evidence="4" id="KW-1185">Reference proteome</keyword>
<dbReference type="STRING" id="1836467.BTR34_05035"/>
<dbReference type="RefSeq" id="WP_068485127.1">
    <property type="nucleotide sequence ID" value="NZ_CP018760.1"/>
</dbReference>
<evidence type="ECO:0000259" key="2">
    <source>
        <dbReference type="Pfam" id="PF12770"/>
    </source>
</evidence>
<dbReference type="Gene3D" id="1.25.40.10">
    <property type="entry name" value="Tetratricopeptide repeat domain"/>
    <property type="match status" value="2"/>
</dbReference>
<dbReference type="OrthoDB" id="9771112at2"/>
<evidence type="ECO:0000256" key="1">
    <source>
        <dbReference type="SAM" id="Phobius"/>
    </source>
</evidence>
<keyword evidence="1" id="KW-0472">Membrane</keyword>
<proteinExistence type="predicted"/>
<dbReference type="SMART" id="SM00028">
    <property type="entry name" value="TPR"/>
    <property type="match status" value="6"/>
</dbReference>
<keyword evidence="1" id="KW-0812">Transmembrane</keyword>
<feature type="transmembrane region" description="Helical" evidence="1">
    <location>
        <begin position="1056"/>
        <end position="1074"/>
    </location>
</feature>
<dbReference type="Pfam" id="PF12770">
    <property type="entry name" value="CHAT"/>
    <property type="match status" value="1"/>
</dbReference>
<dbReference type="InterPro" id="IPR011990">
    <property type="entry name" value="TPR-like_helical_dom_sf"/>
</dbReference>
<dbReference type="InterPro" id="IPR024983">
    <property type="entry name" value="CHAT_dom"/>
</dbReference>
<dbReference type="EMBL" id="LZFP01000017">
    <property type="protein sequence ID" value="OBR38184.1"/>
    <property type="molecule type" value="Genomic_DNA"/>
</dbReference>
<evidence type="ECO:0000313" key="4">
    <source>
        <dbReference type="Proteomes" id="UP000092164"/>
    </source>
</evidence>
<dbReference type="KEGG" id="mart:BTR34_05035"/>
<feature type="domain" description="CHAT" evidence="2">
    <location>
        <begin position="746"/>
        <end position="1044"/>
    </location>
</feature>
<dbReference type="PANTHER" id="PTHR10098:SF108">
    <property type="entry name" value="TETRATRICOPEPTIDE REPEAT PROTEIN 28"/>
    <property type="match status" value="1"/>
</dbReference>
<dbReference type="SUPFAM" id="SSF48452">
    <property type="entry name" value="TPR-like"/>
    <property type="match status" value="2"/>
</dbReference>
<keyword evidence="1" id="KW-1133">Transmembrane helix</keyword>
<name>A0A1B7Z661_9FLAO</name>
<dbReference type="InterPro" id="IPR019734">
    <property type="entry name" value="TPR_rpt"/>
</dbReference>
<protein>
    <recommendedName>
        <fullName evidence="2">CHAT domain-containing protein</fullName>
    </recommendedName>
</protein>
<evidence type="ECO:0000313" key="3">
    <source>
        <dbReference type="EMBL" id="OBR38184.1"/>
    </source>
</evidence>
<organism evidence="3 4">
    <name type="scientific">Maribacter hydrothermalis</name>
    <dbReference type="NCBI Taxonomy" id="1836467"/>
    <lineage>
        <taxon>Bacteria</taxon>
        <taxon>Pseudomonadati</taxon>
        <taxon>Bacteroidota</taxon>
        <taxon>Flavobacteriia</taxon>
        <taxon>Flavobacteriales</taxon>
        <taxon>Flavobacteriaceae</taxon>
        <taxon>Maribacter</taxon>
    </lineage>
</organism>
<comment type="caution">
    <text evidence="3">The sequence shown here is derived from an EMBL/GenBank/DDBJ whole genome shotgun (WGS) entry which is preliminary data.</text>
</comment>
<gene>
    <name evidence="3" type="ORF">A9200_18040</name>
</gene>